<dbReference type="InterPro" id="IPR019874">
    <property type="entry name" value="RF_methyltr_PrmC"/>
</dbReference>
<feature type="binding site" evidence="5">
    <location>
        <position position="142"/>
    </location>
    <ligand>
        <name>S-adenosyl-L-methionine</name>
        <dbReference type="ChEBI" id="CHEBI:59789"/>
    </ligand>
</feature>
<gene>
    <name evidence="5 8" type="primary">prmC</name>
    <name evidence="8" type="ORF">CFX0092_A3109</name>
</gene>
<evidence type="ECO:0000259" key="6">
    <source>
        <dbReference type="Pfam" id="PF05175"/>
    </source>
</evidence>
<comment type="similarity">
    <text evidence="5">Belongs to the protein N5-glutamine methyltransferase family. PrmC subfamily.</text>
</comment>
<feature type="binding site" evidence="5">
    <location>
        <position position="184"/>
    </location>
    <ligand>
        <name>S-adenosyl-L-methionine</name>
        <dbReference type="ChEBI" id="CHEBI:59789"/>
    </ligand>
</feature>
<keyword evidence="2 5" id="KW-0808">Transferase</keyword>
<evidence type="ECO:0000256" key="3">
    <source>
        <dbReference type="ARBA" id="ARBA00022691"/>
    </source>
</evidence>
<feature type="domain" description="Release factor glutamine methyltransferase N-terminal" evidence="7">
    <location>
        <begin position="6"/>
        <end position="74"/>
    </location>
</feature>
<dbReference type="EC" id="2.1.1.297" evidence="5"/>
<comment type="function">
    <text evidence="5">Methylates the class 1 translation termination release factors RF1/PrfA and RF2/PrfB on the glutamine residue of the universally conserved GGQ motif.</text>
</comment>
<evidence type="ECO:0000256" key="4">
    <source>
        <dbReference type="ARBA" id="ARBA00048391"/>
    </source>
</evidence>
<keyword evidence="1 5" id="KW-0489">Methyltransferase</keyword>
<dbReference type="PANTHER" id="PTHR18895">
    <property type="entry name" value="HEMK METHYLTRANSFERASE"/>
    <property type="match status" value="1"/>
</dbReference>
<dbReference type="HAMAP" id="MF_02126">
    <property type="entry name" value="RF_methyltr_PrmC"/>
    <property type="match status" value="1"/>
</dbReference>
<dbReference type="GO" id="GO:0032259">
    <property type="term" value="P:methylation"/>
    <property type="evidence" value="ECO:0007669"/>
    <property type="project" value="UniProtKB-KW"/>
</dbReference>
<dbReference type="Gene3D" id="3.40.50.150">
    <property type="entry name" value="Vaccinia Virus protein VP39"/>
    <property type="match status" value="1"/>
</dbReference>
<evidence type="ECO:0000313" key="9">
    <source>
        <dbReference type="Proteomes" id="UP000215027"/>
    </source>
</evidence>
<dbReference type="NCBIfam" id="TIGR03534">
    <property type="entry name" value="RF_mod_PrmC"/>
    <property type="match status" value="1"/>
</dbReference>
<evidence type="ECO:0000259" key="7">
    <source>
        <dbReference type="Pfam" id="PF17827"/>
    </source>
</evidence>
<dbReference type="KEGG" id="pbf:CFX0092_A3109"/>
<organism evidence="8 9">
    <name type="scientific">Candidatus Promineifilum breve</name>
    <dbReference type="NCBI Taxonomy" id="1806508"/>
    <lineage>
        <taxon>Bacteria</taxon>
        <taxon>Bacillati</taxon>
        <taxon>Chloroflexota</taxon>
        <taxon>Ardenticatenia</taxon>
        <taxon>Candidatus Promineifilales</taxon>
        <taxon>Candidatus Promineifilaceae</taxon>
        <taxon>Candidatus Promineifilum</taxon>
    </lineage>
</organism>
<comment type="caution">
    <text evidence="5">Lacks conserved residue(s) required for the propagation of feature annotation.</text>
</comment>
<evidence type="ECO:0000256" key="1">
    <source>
        <dbReference type="ARBA" id="ARBA00022603"/>
    </source>
</evidence>
<dbReference type="EMBL" id="LN890655">
    <property type="protein sequence ID" value="CUS04987.2"/>
    <property type="molecule type" value="Genomic_DNA"/>
</dbReference>
<accession>A0A170PIQ8</accession>
<dbReference type="RefSeq" id="WP_095044257.1">
    <property type="nucleotide sequence ID" value="NZ_LN890655.1"/>
</dbReference>
<dbReference type="InterPro" id="IPR050320">
    <property type="entry name" value="N5-glutamine_MTase"/>
</dbReference>
<dbReference type="Pfam" id="PF17827">
    <property type="entry name" value="PrmC_N"/>
    <property type="match status" value="1"/>
</dbReference>
<keyword evidence="9" id="KW-1185">Reference proteome</keyword>
<proteinExistence type="inferred from homology"/>
<dbReference type="Proteomes" id="UP000215027">
    <property type="component" value="Chromosome I"/>
</dbReference>
<evidence type="ECO:0000313" key="8">
    <source>
        <dbReference type="EMBL" id="CUS04987.2"/>
    </source>
</evidence>
<dbReference type="InterPro" id="IPR040758">
    <property type="entry name" value="PrmC_N"/>
</dbReference>
<dbReference type="InterPro" id="IPR007848">
    <property type="entry name" value="Small_mtfrase_dom"/>
</dbReference>
<keyword evidence="3 5" id="KW-0949">S-adenosyl-L-methionine</keyword>
<comment type="catalytic activity">
    <reaction evidence="4 5">
        <text>L-glutaminyl-[peptide chain release factor] + S-adenosyl-L-methionine = N(5)-methyl-L-glutaminyl-[peptide chain release factor] + S-adenosyl-L-homocysteine + H(+)</text>
        <dbReference type="Rhea" id="RHEA:42896"/>
        <dbReference type="Rhea" id="RHEA-COMP:10271"/>
        <dbReference type="Rhea" id="RHEA-COMP:10272"/>
        <dbReference type="ChEBI" id="CHEBI:15378"/>
        <dbReference type="ChEBI" id="CHEBI:30011"/>
        <dbReference type="ChEBI" id="CHEBI:57856"/>
        <dbReference type="ChEBI" id="CHEBI:59789"/>
        <dbReference type="ChEBI" id="CHEBI:61891"/>
        <dbReference type="EC" id="2.1.1.297"/>
    </reaction>
</comment>
<dbReference type="Pfam" id="PF05175">
    <property type="entry name" value="MTS"/>
    <property type="match status" value="1"/>
</dbReference>
<dbReference type="CDD" id="cd02440">
    <property type="entry name" value="AdoMet_MTases"/>
    <property type="match status" value="1"/>
</dbReference>
<dbReference type="GO" id="GO:0102559">
    <property type="term" value="F:peptide chain release factor N(5)-glutamine methyltransferase activity"/>
    <property type="evidence" value="ECO:0007669"/>
    <property type="project" value="UniProtKB-EC"/>
</dbReference>
<evidence type="ECO:0000256" key="5">
    <source>
        <dbReference type="HAMAP-Rule" id="MF_02126"/>
    </source>
</evidence>
<dbReference type="PANTHER" id="PTHR18895:SF74">
    <property type="entry name" value="MTRF1L RELEASE FACTOR GLUTAMINE METHYLTRANSFERASE"/>
    <property type="match status" value="1"/>
</dbReference>
<sequence>MTTIREARQTGRASLRQSPTPALDARLLLEHALGRDHAYLIAHDDEALTAEALAEYERALARAAAGEPIPYLTGHAPFMGLDFLVSSNVLIPRPETEQLVEMAIEWAEGRGAIRIVDVGTGSGCIAVSLARTLPAAHLLAVDISAAALAVAAANVARHVPGRVQLVRGDLLTAIGPGLDLITANLPYVAGPEWPTLPIGVKSYEPALALDGGADGLDLIRALLPQAAARLRPEGLALLEIGWQQGQAVTELAQAAFPAAEVSVQQDFAGHDRIVVIKLAG</sequence>
<dbReference type="InterPro" id="IPR004556">
    <property type="entry name" value="HemK-like"/>
</dbReference>
<evidence type="ECO:0000256" key="2">
    <source>
        <dbReference type="ARBA" id="ARBA00022679"/>
    </source>
</evidence>
<protein>
    <recommendedName>
        <fullName evidence="5">Release factor glutamine methyltransferase</fullName>
        <shortName evidence="5">RF MTase</shortName>
        <ecNumber evidence="5">2.1.1.297</ecNumber>
    </recommendedName>
    <alternativeName>
        <fullName evidence="5">N5-glutamine methyltransferase PrmC</fullName>
    </alternativeName>
    <alternativeName>
        <fullName evidence="5">Protein-(glutamine-N5) MTase PrmC</fullName>
    </alternativeName>
    <alternativeName>
        <fullName evidence="5">Protein-glutamine N-methyltransferase PrmC</fullName>
    </alternativeName>
</protein>
<dbReference type="InterPro" id="IPR029063">
    <property type="entry name" value="SAM-dependent_MTases_sf"/>
</dbReference>
<feature type="domain" description="Methyltransferase small" evidence="6">
    <location>
        <begin position="114"/>
        <end position="190"/>
    </location>
</feature>
<dbReference type="AlphaFoldDB" id="A0A170PIQ8"/>
<dbReference type="NCBIfam" id="TIGR00536">
    <property type="entry name" value="hemK_fam"/>
    <property type="match status" value="1"/>
</dbReference>
<dbReference type="SUPFAM" id="SSF53335">
    <property type="entry name" value="S-adenosyl-L-methionine-dependent methyltransferases"/>
    <property type="match status" value="1"/>
</dbReference>
<feature type="binding site" evidence="5">
    <location>
        <begin position="119"/>
        <end position="123"/>
    </location>
    <ligand>
        <name>S-adenosyl-L-methionine</name>
        <dbReference type="ChEBI" id="CHEBI:59789"/>
    </ligand>
</feature>
<reference evidence="8" key="1">
    <citation type="submission" date="2016-01" db="EMBL/GenBank/DDBJ databases">
        <authorList>
            <person name="Mcilroy J.S."/>
            <person name="Karst M S."/>
            <person name="Albertsen M."/>
        </authorList>
    </citation>
    <scope>NUCLEOTIDE SEQUENCE</scope>
    <source>
        <strain evidence="8">Cfx-K</strain>
    </source>
</reference>
<name>A0A170PIQ8_9CHLR</name>
<dbReference type="OrthoDB" id="9800643at2"/>
<dbReference type="Gene3D" id="1.10.8.10">
    <property type="entry name" value="DNA helicase RuvA subunit, C-terminal domain"/>
    <property type="match status" value="1"/>
</dbReference>